<feature type="binding site" evidence="8">
    <location>
        <position position="256"/>
    </location>
    <ligand>
        <name>Zn(2+)</name>
        <dbReference type="ChEBI" id="CHEBI:29105"/>
        <label>2</label>
        <note>catalytic</note>
    </ligand>
</feature>
<comment type="cofactor">
    <cofactor evidence="8">
        <name>Zn(2+)</name>
        <dbReference type="ChEBI" id="CHEBI:29105"/>
    </cofactor>
    <text evidence="8">Binds 2 Zn(2+) ions.</text>
</comment>
<organism evidence="10">
    <name type="scientific">Candidatus Aramenus sulfurataquae</name>
    <dbReference type="NCBI Taxonomy" id="1326980"/>
    <lineage>
        <taxon>Archaea</taxon>
        <taxon>Thermoproteota</taxon>
        <taxon>Thermoprotei</taxon>
        <taxon>Sulfolobales</taxon>
        <taxon>Sulfolobaceae</taxon>
        <taxon>Candidatus Aramenus</taxon>
    </lineage>
</organism>
<dbReference type="Gene3D" id="3.60.15.10">
    <property type="entry name" value="Ribonuclease Z/Hydroxyacylglutathione hydrolase-like"/>
    <property type="match status" value="1"/>
</dbReference>
<dbReference type="GO" id="GO:0008270">
    <property type="term" value="F:zinc ion binding"/>
    <property type="evidence" value="ECO:0007669"/>
    <property type="project" value="UniProtKB-UniRule"/>
</dbReference>
<comment type="catalytic activity">
    <reaction evidence="8">
        <text>Endonucleolytic cleavage of RNA, removing extra 3' nucleotides from tRNA precursor, generating 3' termini of tRNAs. A 3'-hydroxy group is left at the tRNA terminus and a 5'-phosphoryl group is left at the trailer molecule.</text>
        <dbReference type="EC" id="3.1.26.11"/>
    </reaction>
</comment>
<evidence type="ECO:0000256" key="7">
    <source>
        <dbReference type="ARBA" id="ARBA00022833"/>
    </source>
</evidence>
<comment type="similarity">
    <text evidence="8">Belongs to the RNase Z family.</text>
</comment>
<accession>A0AAE3FMD3</accession>
<evidence type="ECO:0000259" key="9">
    <source>
        <dbReference type="Pfam" id="PF12706"/>
    </source>
</evidence>
<feature type="active site" description="Proton acceptor" evidence="8">
    <location>
        <position position="64"/>
    </location>
</feature>
<sequence length="292" mass="33467">MIETFFLGTGGGAPSKRRLPAYLFRRGAFNVLMDCGEGTQITMINHSLSIMAIKVVAITHMHADHVMGLPAMVQTMSMYNRSEKLYIIGPSKVQELLKATFELTHFYPTFRIEYVSEYEDKEVRLTPFPTKHVIPSQGYILEEKERINVDKERLEREGIRDWRVIRQLKEGKEVKLGDKVLKPEDYLIKKRGLKVAYTGDTSYSDRVVEAVKGADLLLHDSTFLDDVNAEEYGHSTVSVAAEVAKRAEVKRLALVHISGRYEDNEELERVARKTFKWSFAPKDLSYYVLRQG</sequence>
<evidence type="ECO:0000256" key="3">
    <source>
        <dbReference type="ARBA" id="ARBA00022722"/>
    </source>
</evidence>
<dbReference type="InterPro" id="IPR036866">
    <property type="entry name" value="RibonucZ/Hydroxyglut_hydro"/>
</dbReference>
<dbReference type="SUPFAM" id="SSF56281">
    <property type="entry name" value="Metallo-hydrolase/oxidoreductase"/>
    <property type="match status" value="1"/>
</dbReference>
<evidence type="ECO:0000256" key="4">
    <source>
        <dbReference type="ARBA" id="ARBA00022723"/>
    </source>
</evidence>
<dbReference type="InterPro" id="IPR013471">
    <property type="entry name" value="RNase_Z/BN"/>
</dbReference>
<dbReference type="HAMAP" id="MF_01818">
    <property type="entry name" value="RNase_Z_BN"/>
    <property type="match status" value="1"/>
</dbReference>
<comment type="subunit">
    <text evidence="1 8">Homodimer.</text>
</comment>
<dbReference type="InterPro" id="IPR001279">
    <property type="entry name" value="Metallo-B-lactamas"/>
</dbReference>
<comment type="caution">
    <text evidence="10">The sequence shown here is derived from an EMBL/GenBank/DDBJ whole genome shotgun (WGS) entry which is preliminary data.</text>
</comment>
<dbReference type="PANTHER" id="PTHR46018:SF2">
    <property type="entry name" value="ZINC PHOSPHODIESTERASE ELAC PROTEIN 1"/>
    <property type="match status" value="1"/>
</dbReference>
<feature type="binding site" evidence="8">
    <location>
        <position position="65"/>
    </location>
    <ligand>
        <name>Zn(2+)</name>
        <dbReference type="ChEBI" id="CHEBI:29105"/>
        <label>2</label>
        <note>catalytic</note>
    </ligand>
</feature>
<evidence type="ECO:0000313" key="10">
    <source>
        <dbReference type="EMBL" id="MCL7343976.1"/>
    </source>
</evidence>
<feature type="binding site" evidence="8">
    <location>
        <position position="200"/>
    </location>
    <ligand>
        <name>Zn(2+)</name>
        <dbReference type="ChEBI" id="CHEBI:29105"/>
        <label>2</label>
        <note>catalytic</note>
    </ligand>
</feature>
<name>A0AAE3FMD3_9CREN</name>
<evidence type="ECO:0000256" key="6">
    <source>
        <dbReference type="ARBA" id="ARBA00022801"/>
    </source>
</evidence>
<dbReference type="EMBL" id="JZWS02000003">
    <property type="protein sequence ID" value="MCL7343976.1"/>
    <property type="molecule type" value="Genomic_DNA"/>
</dbReference>
<dbReference type="GO" id="GO:0042781">
    <property type="term" value="F:3'-tRNA processing endoribonuclease activity"/>
    <property type="evidence" value="ECO:0007669"/>
    <property type="project" value="UniProtKB-UniRule"/>
</dbReference>
<dbReference type="AlphaFoldDB" id="A0AAE3FMD3"/>
<feature type="binding site" evidence="8">
    <location>
        <position position="64"/>
    </location>
    <ligand>
        <name>Zn(2+)</name>
        <dbReference type="ChEBI" id="CHEBI:29105"/>
        <label>2</label>
        <note>catalytic</note>
    </ligand>
</feature>
<feature type="binding site" evidence="8">
    <location>
        <position position="60"/>
    </location>
    <ligand>
        <name>Zn(2+)</name>
        <dbReference type="ChEBI" id="CHEBI:29105"/>
        <label>1</label>
        <note>catalytic</note>
    </ligand>
</feature>
<dbReference type="Pfam" id="PF12706">
    <property type="entry name" value="Lactamase_B_2"/>
    <property type="match status" value="1"/>
</dbReference>
<feature type="binding site" evidence="8">
    <location>
        <position position="132"/>
    </location>
    <ligand>
        <name>Zn(2+)</name>
        <dbReference type="ChEBI" id="CHEBI:29105"/>
        <label>1</label>
        <note>catalytic</note>
    </ligand>
</feature>
<proteinExistence type="inferred from homology"/>
<keyword evidence="3 8" id="KW-0540">Nuclease</keyword>
<evidence type="ECO:0000256" key="8">
    <source>
        <dbReference type="HAMAP-Rule" id="MF_01818"/>
    </source>
</evidence>
<gene>
    <name evidence="8" type="primary">rnz</name>
    <name evidence="10" type="ORF">TQ35_005310</name>
</gene>
<evidence type="ECO:0000256" key="5">
    <source>
        <dbReference type="ARBA" id="ARBA00022759"/>
    </source>
</evidence>
<keyword evidence="5 8" id="KW-0255">Endonuclease</keyword>
<dbReference type="Pfam" id="PF23023">
    <property type="entry name" value="Anti-Pycsar_Apyc1"/>
    <property type="match status" value="1"/>
</dbReference>
<keyword evidence="4 8" id="KW-0479">Metal-binding</keyword>
<protein>
    <recommendedName>
        <fullName evidence="8">Ribonuclease Z</fullName>
        <shortName evidence="8">RNase Z</shortName>
        <ecNumber evidence="8">3.1.26.11</ecNumber>
    </recommendedName>
    <alternativeName>
        <fullName evidence="8">tRNA 3 endonuclease</fullName>
    </alternativeName>
    <alternativeName>
        <fullName evidence="8">tRNase Z</fullName>
    </alternativeName>
</protein>
<feature type="binding site" evidence="8">
    <location>
        <position position="200"/>
    </location>
    <ligand>
        <name>Zn(2+)</name>
        <dbReference type="ChEBI" id="CHEBI:29105"/>
        <label>1</label>
        <note>catalytic</note>
    </ligand>
</feature>
<comment type="function">
    <text evidence="8">Zinc phosphodiesterase, which displays some tRNA 3'-processing endonuclease activity. Probably involved in tRNA maturation, by removing a 3'-trailer from precursor tRNA.</text>
</comment>
<evidence type="ECO:0000256" key="2">
    <source>
        <dbReference type="ARBA" id="ARBA00022694"/>
    </source>
</evidence>
<reference evidence="10" key="1">
    <citation type="submission" date="2022-05" db="EMBL/GenBank/DDBJ databases">
        <title>Metagenome Sequencing of an Archaeal-Dominated Microbial Community from a Hot Spring at the Los Azufres Geothermal Field, Mexico.</title>
        <authorList>
            <person name="Marin-Paredes R."/>
            <person name="Martinez-Romero E."/>
            <person name="Servin-Garciduenas L.E."/>
        </authorList>
    </citation>
    <scope>NUCLEOTIDE SEQUENCE</scope>
    <source>
        <strain evidence="10">AZ1-454</strain>
    </source>
</reference>
<feature type="domain" description="Metallo-beta-lactamase" evidence="9">
    <location>
        <begin position="186"/>
        <end position="257"/>
    </location>
</feature>
<keyword evidence="7 8" id="KW-0862">Zinc</keyword>
<dbReference type="CDD" id="cd07717">
    <property type="entry name" value="RNaseZ_ZiPD-like_MBL-fold"/>
    <property type="match status" value="1"/>
</dbReference>
<keyword evidence="6 8" id="KW-0378">Hydrolase</keyword>
<evidence type="ECO:0000256" key="1">
    <source>
        <dbReference type="ARBA" id="ARBA00011738"/>
    </source>
</evidence>
<dbReference type="NCBIfam" id="NF000801">
    <property type="entry name" value="PRK00055.1-3"/>
    <property type="match status" value="1"/>
</dbReference>
<feature type="binding site" evidence="8">
    <location>
        <position position="62"/>
    </location>
    <ligand>
        <name>Zn(2+)</name>
        <dbReference type="ChEBI" id="CHEBI:29105"/>
        <label>1</label>
        <note>catalytic</note>
    </ligand>
</feature>
<dbReference type="PANTHER" id="PTHR46018">
    <property type="entry name" value="ZINC PHOSPHODIESTERASE ELAC PROTEIN 1"/>
    <property type="match status" value="1"/>
</dbReference>
<keyword evidence="2 8" id="KW-0819">tRNA processing</keyword>
<dbReference type="EC" id="3.1.26.11" evidence="8"/>